<evidence type="ECO:0000256" key="3">
    <source>
        <dbReference type="ARBA" id="ARBA00022908"/>
    </source>
</evidence>
<sequence length="281" mass="32140">MDEHNLTLAQIEAFRGHLLAEERAPGTVEKYQRDLRAFLRWLDGRAVTQERAAEWKTELLATSHAPVTVNSMVAALNGLFGFLGWDDCRVKFLRIQRRAFRDQSRELTRAEYTHLVGTARDHGKERLALLMETVCGTGIRVSEVPYITVETARVGRAEIALKGKIRVILLPDKLCRKLLKYARKHKIASGEIFITRSGRRMSRKQIWAEMKQLCTLSGVCPAKVYPHNLRHLFARTFYRACRDIARLADVLGHSSMETTRIYLVTTGVEHLRQMEKLGLVS</sequence>
<evidence type="ECO:0000256" key="2">
    <source>
        <dbReference type="ARBA" id="ARBA00008857"/>
    </source>
</evidence>
<evidence type="ECO:0000313" key="10">
    <source>
        <dbReference type="Proteomes" id="UP000679848"/>
    </source>
</evidence>
<evidence type="ECO:0000313" key="9">
    <source>
        <dbReference type="EMBL" id="BCK83809.1"/>
    </source>
</evidence>
<dbReference type="GO" id="GO:0015074">
    <property type="term" value="P:DNA integration"/>
    <property type="evidence" value="ECO:0007669"/>
    <property type="project" value="UniProtKB-KW"/>
</dbReference>
<dbReference type="EMBL" id="AP023420">
    <property type="protein sequence ID" value="BCK83809.1"/>
    <property type="molecule type" value="Genomic_DNA"/>
</dbReference>
<dbReference type="GO" id="GO:0003677">
    <property type="term" value="F:DNA binding"/>
    <property type="evidence" value="ECO:0007669"/>
    <property type="project" value="UniProtKB-UniRule"/>
</dbReference>
<dbReference type="Pfam" id="PF02899">
    <property type="entry name" value="Phage_int_SAM_1"/>
    <property type="match status" value="1"/>
</dbReference>
<accession>A0A810Q692</accession>
<organism evidence="9 10">
    <name type="scientific">Pusillibacter faecalis</name>
    <dbReference type="NCBI Taxonomy" id="2714358"/>
    <lineage>
        <taxon>Bacteria</taxon>
        <taxon>Bacillati</taxon>
        <taxon>Bacillota</taxon>
        <taxon>Clostridia</taxon>
        <taxon>Eubacteriales</taxon>
        <taxon>Oscillospiraceae</taxon>
        <taxon>Pusillibacter</taxon>
    </lineage>
</organism>
<dbReference type="SUPFAM" id="SSF56349">
    <property type="entry name" value="DNA breaking-rejoining enzymes"/>
    <property type="match status" value="1"/>
</dbReference>
<dbReference type="GO" id="GO:0006310">
    <property type="term" value="P:DNA recombination"/>
    <property type="evidence" value="ECO:0007669"/>
    <property type="project" value="UniProtKB-KW"/>
</dbReference>
<comment type="function">
    <text evidence="1">Site-specific tyrosine recombinase, which acts by catalyzing the cutting and rejoining of the recombining DNA molecules.</text>
</comment>
<dbReference type="PROSITE" id="PS51900">
    <property type="entry name" value="CB"/>
    <property type="match status" value="1"/>
</dbReference>
<evidence type="ECO:0000256" key="4">
    <source>
        <dbReference type="ARBA" id="ARBA00023125"/>
    </source>
</evidence>
<dbReference type="InterPro" id="IPR010998">
    <property type="entry name" value="Integrase_recombinase_N"/>
</dbReference>
<dbReference type="PANTHER" id="PTHR30349:SF89">
    <property type="entry name" value="INTEGRASE_RECOMBINASE"/>
    <property type="match status" value="1"/>
</dbReference>
<dbReference type="AlphaFoldDB" id="A0A810Q692"/>
<feature type="domain" description="Tyr recombinase" evidence="7">
    <location>
        <begin position="102"/>
        <end position="276"/>
    </location>
</feature>
<protein>
    <submittedName>
        <fullName evidence="9">Integrase</fullName>
    </submittedName>
</protein>
<name>A0A810Q692_9FIRM</name>
<dbReference type="Proteomes" id="UP000679848">
    <property type="component" value="Chromosome"/>
</dbReference>
<feature type="domain" description="Core-binding (CB)" evidence="8">
    <location>
        <begin position="5"/>
        <end position="84"/>
    </location>
</feature>
<dbReference type="PROSITE" id="PS51898">
    <property type="entry name" value="TYR_RECOMBINASE"/>
    <property type="match status" value="1"/>
</dbReference>
<dbReference type="InterPro" id="IPR050090">
    <property type="entry name" value="Tyrosine_recombinase_XerCD"/>
</dbReference>
<dbReference type="PANTHER" id="PTHR30349">
    <property type="entry name" value="PHAGE INTEGRASE-RELATED"/>
    <property type="match status" value="1"/>
</dbReference>
<dbReference type="InterPro" id="IPR044068">
    <property type="entry name" value="CB"/>
</dbReference>
<dbReference type="InterPro" id="IPR011010">
    <property type="entry name" value="DNA_brk_join_enz"/>
</dbReference>
<evidence type="ECO:0000256" key="1">
    <source>
        <dbReference type="ARBA" id="ARBA00003283"/>
    </source>
</evidence>
<keyword evidence="10" id="KW-1185">Reference proteome</keyword>
<reference evidence="9" key="1">
    <citation type="submission" date="2020-09" db="EMBL/GenBank/DDBJ databases">
        <title>New species isolated from human feces.</title>
        <authorList>
            <person name="Kitahara M."/>
            <person name="Shigeno Y."/>
            <person name="Shime M."/>
            <person name="Matsumoto Y."/>
            <person name="Nakamura S."/>
            <person name="Motooka D."/>
            <person name="Fukuoka S."/>
            <person name="Nishikawa H."/>
            <person name="Benno Y."/>
        </authorList>
    </citation>
    <scope>NUCLEOTIDE SEQUENCE</scope>
    <source>
        <strain evidence="9">MM59</strain>
    </source>
</reference>
<dbReference type="InterPro" id="IPR013762">
    <property type="entry name" value="Integrase-like_cat_sf"/>
</dbReference>
<dbReference type="Gene3D" id="1.10.150.130">
    <property type="match status" value="1"/>
</dbReference>
<evidence type="ECO:0000259" key="7">
    <source>
        <dbReference type="PROSITE" id="PS51898"/>
    </source>
</evidence>
<evidence type="ECO:0000256" key="5">
    <source>
        <dbReference type="ARBA" id="ARBA00023172"/>
    </source>
</evidence>
<keyword evidence="3" id="KW-0229">DNA integration</keyword>
<dbReference type="Gene3D" id="1.10.443.10">
    <property type="entry name" value="Intergrase catalytic core"/>
    <property type="match status" value="1"/>
</dbReference>
<dbReference type="RefSeq" id="WP_187028008.1">
    <property type="nucleotide sequence ID" value="NZ_AP023420.1"/>
</dbReference>
<proteinExistence type="inferred from homology"/>
<dbReference type="InterPro" id="IPR004107">
    <property type="entry name" value="Integrase_SAM-like_N"/>
</dbReference>
<dbReference type="InterPro" id="IPR002104">
    <property type="entry name" value="Integrase_catalytic"/>
</dbReference>
<dbReference type="Pfam" id="PF00589">
    <property type="entry name" value="Phage_integrase"/>
    <property type="match status" value="1"/>
</dbReference>
<dbReference type="KEGG" id="pfaa:MM59RIKEN_11280"/>
<gene>
    <name evidence="9" type="primary">xerD_1</name>
    <name evidence="9" type="ORF">MM59RIKEN_11280</name>
</gene>
<comment type="similarity">
    <text evidence="2">Belongs to the 'phage' integrase family.</text>
</comment>
<evidence type="ECO:0000259" key="8">
    <source>
        <dbReference type="PROSITE" id="PS51900"/>
    </source>
</evidence>
<keyword evidence="4 6" id="KW-0238">DNA-binding</keyword>
<keyword evidence="5" id="KW-0233">DNA recombination</keyword>
<evidence type="ECO:0000256" key="6">
    <source>
        <dbReference type="PROSITE-ProRule" id="PRU01248"/>
    </source>
</evidence>